<name>A0A285CIW4_9RHOB</name>
<dbReference type="GO" id="GO:0020037">
    <property type="term" value="F:heme binding"/>
    <property type="evidence" value="ECO:0007669"/>
    <property type="project" value="InterPro"/>
</dbReference>
<dbReference type="NCBIfam" id="TIGR03874">
    <property type="entry name" value="4cys_cytochr"/>
    <property type="match status" value="1"/>
</dbReference>
<gene>
    <name evidence="6" type="ORF">SAMN05878503_101183</name>
</gene>
<feature type="signal peptide" evidence="4">
    <location>
        <begin position="1"/>
        <end position="25"/>
    </location>
</feature>
<evidence type="ECO:0000256" key="3">
    <source>
        <dbReference type="ARBA" id="ARBA00023004"/>
    </source>
</evidence>
<feature type="chain" id="PRO_5012560717" evidence="4">
    <location>
        <begin position="26"/>
        <end position="176"/>
    </location>
</feature>
<evidence type="ECO:0000256" key="4">
    <source>
        <dbReference type="SAM" id="SignalP"/>
    </source>
</evidence>
<dbReference type="GO" id="GO:0046872">
    <property type="term" value="F:metal ion binding"/>
    <property type="evidence" value="ECO:0007669"/>
    <property type="project" value="UniProtKB-KW"/>
</dbReference>
<dbReference type="Gene3D" id="1.10.760.10">
    <property type="entry name" value="Cytochrome c-like domain"/>
    <property type="match status" value="1"/>
</dbReference>
<dbReference type="InterPro" id="IPR009056">
    <property type="entry name" value="Cyt_c-like_dom"/>
</dbReference>
<protein>
    <submittedName>
        <fullName evidence="6">Methanol metabolism-related c-type cytochrome</fullName>
    </submittedName>
</protein>
<keyword evidence="3" id="KW-0408">Iron</keyword>
<dbReference type="OrthoDB" id="5770300at2"/>
<evidence type="ECO:0000313" key="7">
    <source>
        <dbReference type="Proteomes" id="UP000219467"/>
    </source>
</evidence>
<keyword evidence="2" id="KW-0479">Metal-binding</keyword>
<organism evidence="6 7">
    <name type="scientific">Cereibacter ovatus</name>
    <dbReference type="NCBI Taxonomy" id="439529"/>
    <lineage>
        <taxon>Bacteria</taxon>
        <taxon>Pseudomonadati</taxon>
        <taxon>Pseudomonadota</taxon>
        <taxon>Alphaproteobacteria</taxon>
        <taxon>Rhodobacterales</taxon>
        <taxon>Paracoccaceae</taxon>
        <taxon>Cereibacter</taxon>
    </lineage>
</organism>
<dbReference type="Pfam" id="PF13442">
    <property type="entry name" value="Cytochrome_CBB3"/>
    <property type="match status" value="1"/>
</dbReference>
<feature type="domain" description="Cytochrome c" evidence="5">
    <location>
        <begin position="67"/>
        <end position="143"/>
    </location>
</feature>
<keyword evidence="7" id="KW-1185">Reference proteome</keyword>
<dbReference type="RefSeq" id="WP_097028799.1">
    <property type="nucleotide sequence ID" value="NZ_OAOQ01000001.1"/>
</dbReference>
<evidence type="ECO:0000313" key="6">
    <source>
        <dbReference type="EMBL" id="SNX67547.1"/>
    </source>
</evidence>
<dbReference type="AlphaFoldDB" id="A0A285CIW4"/>
<dbReference type="Proteomes" id="UP000219467">
    <property type="component" value="Unassembled WGS sequence"/>
</dbReference>
<dbReference type="SUPFAM" id="SSF46626">
    <property type="entry name" value="Cytochrome c"/>
    <property type="match status" value="1"/>
</dbReference>
<dbReference type="EMBL" id="OAOQ01000001">
    <property type="protein sequence ID" value="SNX67547.1"/>
    <property type="molecule type" value="Genomic_DNA"/>
</dbReference>
<accession>A0A285CIW4</accession>
<evidence type="ECO:0000259" key="5">
    <source>
        <dbReference type="Pfam" id="PF13442"/>
    </source>
</evidence>
<keyword evidence="1" id="KW-0349">Heme</keyword>
<evidence type="ECO:0000256" key="2">
    <source>
        <dbReference type="ARBA" id="ARBA00022723"/>
    </source>
</evidence>
<keyword evidence="4" id="KW-0732">Signal</keyword>
<dbReference type="InterPro" id="IPR036909">
    <property type="entry name" value="Cyt_c-like_dom_sf"/>
</dbReference>
<dbReference type="GO" id="GO:0009055">
    <property type="term" value="F:electron transfer activity"/>
    <property type="evidence" value="ECO:0007669"/>
    <property type="project" value="InterPro"/>
</dbReference>
<reference evidence="7" key="1">
    <citation type="submission" date="2017-08" db="EMBL/GenBank/DDBJ databases">
        <authorList>
            <person name="Varghese N."/>
            <person name="Submissions S."/>
        </authorList>
    </citation>
    <scope>NUCLEOTIDE SEQUENCE [LARGE SCALE GENOMIC DNA]</scope>
    <source>
        <strain evidence="7">JA234</strain>
    </source>
</reference>
<dbReference type="InterPro" id="IPR022411">
    <property type="entry name" value="C-typ_cyt_methanol_metab-rel"/>
</dbReference>
<evidence type="ECO:0000256" key="1">
    <source>
        <dbReference type="ARBA" id="ARBA00022617"/>
    </source>
</evidence>
<sequence>MKTTVSLGAVAALVLMAGVSPLASAEAAAQGVDVAVASTDGIRSYNADEVPTFNIAEDGTVDWPTFSGYRRYQSECHVCHGPDGMGSTYAPPLKDSVMRLDYYDFLATIANGKQEVGAAMNLVMPAFGTNPNVMCYVDDIWTYLRARGSGALDRGRPAKRADKTPEYAEVEKTCME</sequence>
<proteinExistence type="predicted"/>